<sequence>MLMFFLNSQFREFTLLSTQAKVSQGRVEATMSDNVDELLHTHADRVTALKAALGNHLSKDVGCEVDELWLMRFLLSHELNVQEAAAAAEKAIEWRLKNMELIQCAREKKPAGEFFGTINQYVCADFHDKRSKDGEPFYIVRAGISNAKACMDRVAHEQMLAHFMYKREQMFALVDQITRETRRLVKVISVNDLNHVSLFNGQDKRFMKVLSAASKQGEDLFPQLMGRSVLINMPQVYYSIFSLMKTFMSKRTLAKLAVCPAGDDITKCPFIKAKFNIDDVPSFLGGKCKCSRGCVGSIPNEQSQIIGERGDDGSTTKVVGARDKHIEVLAVEAEDVVAWELKVEDKGVDFSASLKLDNGEELSIMEVQKIKSTSGVQGTFPVKSKGVITFTFDNSYSLINSKTVTYTIRAMNMAEMKDP</sequence>
<dbReference type="InterPro" id="IPR051064">
    <property type="entry name" value="SEC14/CRAL-TRIO_domain"/>
</dbReference>
<dbReference type="PANTHER" id="PTHR23324:SF83">
    <property type="entry name" value="SEC14-LIKE PROTEIN 2"/>
    <property type="match status" value="1"/>
</dbReference>
<dbReference type="EMBL" id="LGRX02035923">
    <property type="protein sequence ID" value="KAK3232722.1"/>
    <property type="molecule type" value="Genomic_DNA"/>
</dbReference>
<dbReference type="SUPFAM" id="SSF101576">
    <property type="entry name" value="Supernatant protein factor (SPF), C-terminal domain"/>
    <property type="match status" value="1"/>
</dbReference>
<evidence type="ECO:0000259" key="2">
    <source>
        <dbReference type="PROSITE" id="PS50866"/>
    </source>
</evidence>
<dbReference type="InterPro" id="IPR001251">
    <property type="entry name" value="CRAL-TRIO_dom"/>
</dbReference>
<dbReference type="Gene3D" id="2.60.120.680">
    <property type="entry name" value="GOLD domain"/>
    <property type="match status" value="1"/>
</dbReference>
<dbReference type="Proteomes" id="UP001190700">
    <property type="component" value="Unassembled WGS sequence"/>
</dbReference>
<dbReference type="PANTHER" id="PTHR23324">
    <property type="entry name" value="SEC14 RELATED PROTEIN"/>
    <property type="match status" value="1"/>
</dbReference>
<dbReference type="InterPro" id="IPR036598">
    <property type="entry name" value="GOLD_dom_sf"/>
</dbReference>
<dbReference type="SUPFAM" id="SSF52087">
    <property type="entry name" value="CRAL/TRIO domain"/>
    <property type="match status" value="1"/>
</dbReference>
<dbReference type="CDD" id="cd00170">
    <property type="entry name" value="SEC14"/>
    <property type="match status" value="1"/>
</dbReference>
<organism evidence="3 4">
    <name type="scientific">Cymbomonas tetramitiformis</name>
    <dbReference type="NCBI Taxonomy" id="36881"/>
    <lineage>
        <taxon>Eukaryota</taxon>
        <taxon>Viridiplantae</taxon>
        <taxon>Chlorophyta</taxon>
        <taxon>Pyramimonadophyceae</taxon>
        <taxon>Pyramimonadales</taxon>
        <taxon>Pyramimonadaceae</taxon>
        <taxon>Cymbomonas</taxon>
    </lineage>
</organism>
<proteinExistence type="predicted"/>
<dbReference type="AlphaFoldDB" id="A0AAE0BBF5"/>
<name>A0AAE0BBF5_9CHLO</name>
<evidence type="ECO:0000313" key="4">
    <source>
        <dbReference type="Proteomes" id="UP001190700"/>
    </source>
</evidence>
<feature type="domain" description="CRAL-TRIO" evidence="1">
    <location>
        <begin position="114"/>
        <end position="292"/>
    </location>
</feature>
<dbReference type="PROSITE" id="PS50866">
    <property type="entry name" value="GOLD"/>
    <property type="match status" value="1"/>
</dbReference>
<dbReference type="GO" id="GO:0005737">
    <property type="term" value="C:cytoplasm"/>
    <property type="evidence" value="ECO:0007669"/>
    <property type="project" value="TreeGrafter"/>
</dbReference>
<feature type="domain" description="GOLD" evidence="2">
    <location>
        <begin position="292"/>
        <end position="410"/>
    </location>
</feature>
<dbReference type="SUPFAM" id="SSF46938">
    <property type="entry name" value="CRAL/TRIO N-terminal domain"/>
    <property type="match status" value="1"/>
</dbReference>
<comment type="caution">
    <text evidence="3">The sequence shown here is derived from an EMBL/GenBank/DDBJ whole genome shotgun (WGS) entry which is preliminary data.</text>
</comment>
<dbReference type="InterPro" id="IPR009038">
    <property type="entry name" value="GOLD_dom"/>
</dbReference>
<dbReference type="InterPro" id="IPR036865">
    <property type="entry name" value="CRAL-TRIO_dom_sf"/>
</dbReference>
<gene>
    <name evidence="3" type="ORF">CYMTET_56940</name>
</gene>
<dbReference type="Gene3D" id="3.40.525.10">
    <property type="entry name" value="CRAL-TRIO lipid binding domain"/>
    <property type="match status" value="1"/>
</dbReference>
<reference evidence="3 4" key="1">
    <citation type="journal article" date="2015" name="Genome Biol. Evol.">
        <title>Comparative Genomics of a Bacterivorous Green Alga Reveals Evolutionary Causalities and Consequences of Phago-Mixotrophic Mode of Nutrition.</title>
        <authorList>
            <person name="Burns J.A."/>
            <person name="Paasch A."/>
            <person name="Narechania A."/>
            <person name="Kim E."/>
        </authorList>
    </citation>
    <scope>NUCLEOTIDE SEQUENCE [LARGE SCALE GENOMIC DNA]</scope>
    <source>
        <strain evidence="3 4">PLY_AMNH</strain>
    </source>
</reference>
<evidence type="ECO:0000259" key="1">
    <source>
        <dbReference type="PROSITE" id="PS50191"/>
    </source>
</evidence>
<dbReference type="PROSITE" id="PS50191">
    <property type="entry name" value="CRAL_TRIO"/>
    <property type="match status" value="1"/>
</dbReference>
<evidence type="ECO:0008006" key="5">
    <source>
        <dbReference type="Google" id="ProtNLM"/>
    </source>
</evidence>
<protein>
    <recommendedName>
        <fullName evidence="5">CRAL-TRIO domain-containing protein</fullName>
    </recommendedName>
</protein>
<accession>A0AAE0BBF5</accession>
<evidence type="ECO:0000313" key="3">
    <source>
        <dbReference type="EMBL" id="KAK3232722.1"/>
    </source>
</evidence>
<dbReference type="SMART" id="SM00516">
    <property type="entry name" value="SEC14"/>
    <property type="match status" value="1"/>
</dbReference>
<dbReference type="InterPro" id="IPR036273">
    <property type="entry name" value="CRAL/TRIO_N_dom_sf"/>
</dbReference>
<dbReference type="Pfam" id="PF00650">
    <property type="entry name" value="CRAL_TRIO"/>
    <property type="match status" value="1"/>
</dbReference>
<keyword evidence="4" id="KW-1185">Reference proteome</keyword>